<dbReference type="Pfam" id="PF04073">
    <property type="entry name" value="tRNA_edit"/>
    <property type="match status" value="1"/>
</dbReference>
<dbReference type="PANTHER" id="PTHR30411">
    <property type="entry name" value="CYTOPLASMIC PROTEIN"/>
    <property type="match status" value="1"/>
</dbReference>
<dbReference type="Gene3D" id="3.90.960.10">
    <property type="entry name" value="YbaK/aminoacyl-tRNA synthetase-associated domain"/>
    <property type="match status" value="1"/>
</dbReference>
<dbReference type="PANTHER" id="PTHR30411:SF4">
    <property type="entry name" value="YBAK_AMINOACYL-TRNA SYNTHETASE-ASSOCIATED DOMAIN-CONTAINING PROTEIN"/>
    <property type="match status" value="1"/>
</dbReference>
<dbReference type="AlphaFoldDB" id="A0A433Q7Q9"/>
<sequence length="149" mass="16638">MACQISQASDSSLPRKRIYARAWCSRIPGARTMNPLNSKYYCVIVQYVASINTQKLMNYVRALNNNLISRKNYNMRLTSPENSLALTGFDYGGVSPIGMKQPVPVILSEAIVELQPPVFFLGAGHVDWKIAMPIDDFLKATKCFMADLS</sequence>
<proteinExistence type="predicted"/>
<dbReference type="GO" id="GO:0002161">
    <property type="term" value="F:aminoacyl-tRNA deacylase activity"/>
    <property type="evidence" value="ECO:0007669"/>
    <property type="project" value="InterPro"/>
</dbReference>
<dbReference type="InterPro" id="IPR036754">
    <property type="entry name" value="YbaK/aa-tRNA-synt-asso_dom_sf"/>
</dbReference>
<dbReference type="SUPFAM" id="SSF55826">
    <property type="entry name" value="YbaK/ProRS associated domain"/>
    <property type="match status" value="1"/>
</dbReference>
<dbReference type="CDD" id="cd04332">
    <property type="entry name" value="YbaK_like"/>
    <property type="match status" value="1"/>
</dbReference>
<evidence type="ECO:0000313" key="2">
    <source>
        <dbReference type="EMBL" id="RUS25805.1"/>
    </source>
</evidence>
<name>A0A433Q7Q9_9FUNG</name>
<keyword evidence="2" id="KW-0436">Ligase</keyword>
<organism evidence="2 3">
    <name type="scientific">Jimgerdemannia flammicorona</name>
    <dbReference type="NCBI Taxonomy" id="994334"/>
    <lineage>
        <taxon>Eukaryota</taxon>
        <taxon>Fungi</taxon>
        <taxon>Fungi incertae sedis</taxon>
        <taxon>Mucoromycota</taxon>
        <taxon>Mucoromycotina</taxon>
        <taxon>Endogonomycetes</taxon>
        <taxon>Endogonales</taxon>
        <taxon>Endogonaceae</taxon>
        <taxon>Jimgerdemannia</taxon>
    </lineage>
</organism>
<feature type="domain" description="YbaK/aminoacyl-tRNA synthetase-associated" evidence="1">
    <location>
        <begin position="38"/>
        <end position="139"/>
    </location>
</feature>
<comment type="caution">
    <text evidence="2">The sequence shown here is derived from an EMBL/GenBank/DDBJ whole genome shotgun (WGS) entry which is preliminary data.</text>
</comment>
<accession>A0A433Q7Q9</accession>
<protein>
    <submittedName>
        <fullName evidence="2">YbaK/aminoacyl-tRNA synthetase-associated domain-containing protein</fullName>
    </submittedName>
</protein>
<dbReference type="Proteomes" id="UP000274822">
    <property type="component" value="Unassembled WGS sequence"/>
</dbReference>
<dbReference type="EMBL" id="RBNJ01011982">
    <property type="protein sequence ID" value="RUS25805.1"/>
    <property type="molecule type" value="Genomic_DNA"/>
</dbReference>
<keyword evidence="3" id="KW-1185">Reference proteome</keyword>
<evidence type="ECO:0000259" key="1">
    <source>
        <dbReference type="Pfam" id="PF04073"/>
    </source>
</evidence>
<dbReference type="GO" id="GO:0004812">
    <property type="term" value="F:aminoacyl-tRNA ligase activity"/>
    <property type="evidence" value="ECO:0007669"/>
    <property type="project" value="UniProtKB-KW"/>
</dbReference>
<dbReference type="InterPro" id="IPR007214">
    <property type="entry name" value="YbaK/aa-tRNA-synth-assoc-dom"/>
</dbReference>
<reference evidence="2 3" key="1">
    <citation type="journal article" date="2018" name="New Phytol.">
        <title>Phylogenomics of Endogonaceae and evolution of mycorrhizas within Mucoromycota.</title>
        <authorList>
            <person name="Chang Y."/>
            <person name="Desiro A."/>
            <person name="Na H."/>
            <person name="Sandor L."/>
            <person name="Lipzen A."/>
            <person name="Clum A."/>
            <person name="Barry K."/>
            <person name="Grigoriev I.V."/>
            <person name="Martin F.M."/>
            <person name="Stajich J.E."/>
            <person name="Smith M.E."/>
            <person name="Bonito G."/>
            <person name="Spatafora J.W."/>
        </authorList>
    </citation>
    <scope>NUCLEOTIDE SEQUENCE [LARGE SCALE GENOMIC DNA]</scope>
    <source>
        <strain evidence="2 3">AD002</strain>
    </source>
</reference>
<evidence type="ECO:0000313" key="3">
    <source>
        <dbReference type="Proteomes" id="UP000274822"/>
    </source>
</evidence>
<keyword evidence="2" id="KW-0030">Aminoacyl-tRNA synthetase</keyword>
<gene>
    <name evidence="2" type="ORF">BC938DRAFT_471621</name>
</gene>